<feature type="repeat" description="WD" evidence="3">
    <location>
        <begin position="691"/>
        <end position="732"/>
    </location>
</feature>
<evidence type="ECO:0000256" key="4">
    <source>
        <dbReference type="SAM" id="Coils"/>
    </source>
</evidence>
<dbReference type="EMBL" id="OV696693">
    <property type="protein sequence ID" value="CAH1272096.1"/>
    <property type="molecule type" value="Genomic_DNA"/>
</dbReference>
<feature type="region of interest" description="Disordered" evidence="5">
    <location>
        <begin position="501"/>
        <end position="573"/>
    </location>
</feature>
<dbReference type="CDD" id="cd00200">
    <property type="entry name" value="WD40"/>
    <property type="match status" value="1"/>
</dbReference>
<evidence type="ECO:0000313" key="8">
    <source>
        <dbReference type="Proteomes" id="UP000838412"/>
    </source>
</evidence>
<reference evidence="7" key="1">
    <citation type="submission" date="2022-01" db="EMBL/GenBank/DDBJ databases">
        <authorList>
            <person name="Braso-Vives M."/>
        </authorList>
    </citation>
    <scope>NUCLEOTIDE SEQUENCE</scope>
</reference>
<keyword evidence="2" id="KW-0677">Repeat</keyword>
<feature type="region of interest" description="Disordered" evidence="5">
    <location>
        <begin position="290"/>
        <end position="321"/>
    </location>
</feature>
<feature type="coiled-coil region" evidence="4">
    <location>
        <begin position="463"/>
        <end position="497"/>
    </location>
</feature>
<evidence type="ECO:0000256" key="1">
    <source>
        <dbReference type="ARBA" id="ARBA00022574"/>
    </source>
</evidence>
<dbReference type="InterPro" id="IPR036322">
    <property type="entry name" value="WD40_repeat_dom_sf"/>
</dbReference>
<dbReference type="Proteomes" id="UP000838412">
    <property type="component" value="Chromosome 8"/>
</dbReference>
<dbReference type="InterPro" id="IPR040067">
    <property type="entry name" value="WDR47"/>
</dbReference>
<dbReference type="InterPro" id="IPR001680">
    <property type="entry name" value="WD40_rpt"/>
</dbReference>
<feature type="region of interest" description="Disordered" evidence="5">
    <location>
        <begin position="585"/>
        <end position="630"/>
    </location>
</feature>
<evidence type="ECO:0000256" key="2">
    <source>
        <dbReference type="ARBA" id="ARBA00022737"/>
    </source>
</evidence>
<feature type="compositionally biased region" description="Low complexity" evidence="5">
    <location>
        <begin position="447"/>
        <end position="458"/>
    </location>
</feature>
<organism evidence="7 8">
    <name type="scientific">Branchiostoma lanceolatum</name>
    <name type="common">Common lancelet</name>
    <name type="synonym">Amphioxus lanceolatum</name>
    <dbReference type="NCBI Taxonomy" id="7740"/>
    <lineage>
        <taxon>Eukaryota</taxon>
        <taxon>Metazoa</taxon>
        <taxon>Chordata</taxon>
        <taxon>Cephalochordata</taxon>
        <taxon>Leptocardii</taxon>
        <taxon>Amphioxiformes</taxon>
        <taxon>Branchiostomatidae</taxon>
        <taxon>Branchiostoma</taxon>
    </lineage>
</organism>
<feature type="repeat" description="WD" evidence="3">
    <location>
        <begin position="938"/>
        <end position="969"/>
    </location>
</feature>
<feature type="region of interest" description="Disordered" evidence="5">
    <location>
        <begin position="408"/>
        <end position="461"/>
    </location>
</feature>
<dbReference type="InterPro" id="IPR057749">
    <property type="entry name" value="WDR47_COR"/>
</dbReference>
<dbReference type="Pfam" id="PF25602">
    <property type="entry name" value="WDR47_COR"/>
    <property type="match status" value="1"/>
</dbReference>
<dbReference type="SMART" id="SM00320">
    <property type="entry name" value="WD40"/>
    <property type="match status" value="7"/>
</dbReference>
<feature type="compositionally biased region" description="Pro residues" evidence="5">
    <location>
        <begin position="411"/>
        <end position="427"/>
    </location>
</feature>
<evidence type="ECO:0000256" key="3">
    <source>
        <dbReference type="PROSITE-ProRule" id="PRU00221"/>
    </source>
</evidence>
<feature type="compositionally biased region" description="Polar residues" evidence="5">
    <location>
        <begin position="372"/>
        <end position="386"/>
    </location>
</feature>
<dbReference type="PROSITE" id="PS50897">
    <property type="entry name" value="CTLH"/>
    <property type="match status" value="1"/>
</dbReference>
<dbReference type="InterPro" id="IPR006595">
    <property type="entry name" value="CTLH_C"/>
</dbReference>
<feature type="repeat" description="WD" evidence="3">
    <location>
        <begin position="802"/>
        <end position="842"/>
    </location>
</feature>
<dbReference type="PROSITE" id="PS00678">
    <property type="entry name" value="WD_REPEATS_1"/>
    <property type="match status" value="1"/>
</dbReference>
<keyword evidence="4" id="KW-0175">Coiled coil</keyword>
<dbReference type="InterPro" id="IPR019775">
    <property type="entry name" value="WD40_repeat_CS"/>
</dbReference>
<dbReference type="PROSITE" id="PS50082">
    <property type="entry name" value="WD_REPEATS_2"/>
    <property type="match status" value="4"/>
</dbReference>
<keyword evidence="8" id="KW-1185">Reference proteome</keyword>
<sequence length="975" mass="107547">MTGSEASINIKESEVIKLILDFLHNRELHVSMLSLEKESGVINGMYSDDLLFLRQLILDGQWDDVLEFMQPLESIDGFQSDHFRYLILKHKFLEMLCITKSEPNMQFPDISVDDVVECLNALEPYSPTREEYSSLCLLLTLPQVTDHVEYKNWNPSTARVHCFQDVAKMVETFLPANKKLSEAGFTASQDRLVNLMIKGLLYESCVEFCQQKATTDSPNTPIEDIIISDILQGSASDEADLSLLSWLQSIPPATFTCAFEQKKLKLQVDKIVKPPPAPISELLTPVMNRVSPYPTTPTKRPRSADTYSHMTQSLNPSLDGLSYGLMNQTKERKEAKAETKAANIMSRSFAAFHSPSRGTNTGFMSTMFDNSIQEEGSSETTSPDTSVSDKGEEKPQQVLIKRLPQAMEFSPPQPRRQPHPPSQPPKQPNHQVKKSPRAKEIPPQHPTPQQQQQQQQPQLTGSLVDSQLAYEEFRRQREQFEEQLRQQEEQRAQFAKQLEDGLSGQRPTGPRPQANASAAPMGESPPFTPPSKQPGLCTSTPRPGAAPSQAMPTPSTIGKAPSPQTSPRPVGPVTRSLEATFNKLSVQDGTPMVDGHTAKLTHSTSSTSSGDTPAKTRQSHITDPKSKGHHFIPVTTLEDMQAIRAVAFHPSGALYTIGSNSKTLRVCSYPGVTDLRPDQKPEQPTVLYKRNRHHKGSIYCIAWSPTGNLIATGSNDKCVKVLKFNADTCNAEDWPQVSDPDDPENDLAQGPDMELTMHDGTVRDLVFMRDVNQGYPILISGGAGDCCIYTTDCEKGEGLHALAGHTGHVLTLYAWGGCLLASGAQDKTIRLWDLRVPRCVSIISSTTTGMGPGVSPVASVCVDPSGRLLASGHEDNSCMLYDISGGRVVQAFKPHTNDVRSTRFSPNAYHLLTGSYDHSIKIIDLQGDLTKALPVTPVATHKDKVIQCRWHPTENAFLSTSADRTVTLWGEPQLR</sequence>
<gene>
    <name evidence="7" type="primary">WDR47</name>
    <name evidence="7" type="ORF">BLAG_LOCUS23854</name>
</gene>
<dbReference type="Pfam" id="PF00400">
    <property type="entry name" value="WD40"/>
    <property type="match status" value="5"/>
</dbReference>
<feature type="repeat" description="WD" evidence="3">
    <location>
        <begin position="892"/>
        <end position="926"/>
    </location>
</feature>
<feature type="compositionally biased region" description="Polar residues" evidence="5">
    <location>
        <begin position="305"/>
        <end position="316"/>
    </location>
</feature>
<dbReference type="PANTHER" id="PTHR19863:SF5">
    <property type="entry name" value="WD REPEAT-CONTAINING PROTEIN 47"/>
    <property type="match status" value="1"/>
</dbReference>
<evidence type="ECO:0000259" key="6">
    <source>
        <dbReference type="PROSITE" id="PS50897"/>
    </source>
</evidence>
<protein>
    <submittedName>
        <fullName evidence="7">WDR47 protein</fullName>
    </submittedName>
</protein>
<feature type="region of interest" description="Disordered" evidence="5">
    <location>
        <begin position="372"/>
        <end position="396"/>
    </location>
</feature>
<accession>A0A8K0AC19</accession>
<dbReference type="PROSITE" id="PS50294">
    <property type="entry name" value="WD_REPEATS_REGION"/>
    <property type="match status" value="3"/>
</dbReference>
<dbReference type="Gene3D" id="2.130.10.10">
    <property type="entry name" value="YVTN repeat-like/Quinoprotein amine dehydrogenase"/>
    <property type="match status" value="2"/>
</dbReference>
<evidence type="ECO:0000313" key="7">
    <source>
        <dbReference type="EMBL" id="CAH1272096.1"/>
    </source>
</evidence>
<feature type="compositionally biased region" description="Polar residues" evidence="5">
    <location>
        <begin position="550"/>
        <end position="563"/>
    </location>
</feature>
<dbReference type="AlphaFoldDB" id="A0A8K0AC19"/>
<evidence type="ECO:0000256" key="5">
    <source>
        <dbReference type="SAM" id="MobiDB-lite"/>
    </source>
</evidence>
<dbReference type="InterPro" id="IPR006594">
    <property type="entry name" value="LisH"/>
</dbReference>
<dbReference type="InterPro" id="IPR015943">
    <property type="entry name" value="WD40/YVTN_repeat-like_dom_sf"/>
</dbReference>
<dbReference type="OrthoDB" id="187712at2759"/>
<dbReference type="PANTHER" id="PTHR19863">
    <property type="entry name" value="NEMITIN (NEURONAL ENRICHED MAP INTERACTING PROTEIN) HOMOLOG"/>
    <property type="match status" value="1"/>
</dbReference>
<dbReference type="SUPFAM" id="SSF50978">
    <property type="entry name" value="WD40 repeat-like"/>
    <property type="match status" value="1"/>
</dbReference>
<dbReference type="SMART" id="SM00668">
    <property type="entry name" value="CTLH"/>
    <property type="match status" value="1"/>
</dbReference>
<proteinExistence type="predicted"/>
<keyword evidence="1 3" id="KW-0853">WD repeat</keyword>
<feature type="domain" description="CTLH" evidence="6">
    <location>
        <begin position="46"/>
        <end position="103"/>
    </location>
</feature>
<dbReference type="PROSITE" id="PS50896">
    <property type="entry name" value="LISH"/>
    <property type="match status" value="1"/>
</dbReference>
<name>A0A8K0AC19_BRALA</name>